<dbReference type="Proteomes" id="UP000619244">
    <property type="component" value="Unassembled WGS sequence"/>
</dbReference>
<keyword evidence="2" id="KW-1185">Reference proteome</keyword>
<dbReference type="AlphaFoldDB" id="A0A918P1F8"/>
<reference evidence="1" key="1">
    <citation type="journal article" date="2014" name="Int. J. Syst. Evol. Microbiol.">
        <title>Complete genome sequence of Corynebacterium casei LMG S-19264T (=DSM 44701T), isolated from a smear-ripened cheese.</title>
        <authorList>
            <consortium name="US DOE Joint Genome Institute (JGI-PGF)"/>
            <person name="Walter F."/>
            <person name="Albersmeier A."/>
            <person name="Kalinowski J."/>
            <person name="Ruckert C."/>
        </authorList>
    </citation>
    <scope>NUCLEOTIDE SEQUENCE</scope>
    <source>
        <strain evidence="1">JCM 4790</strain>
    </source>
</reference>
<evidence type="ECO:0000313" key="1">
    <source>
        <dbReference type="EMBL" id="GGY13179.1"/>
    </source>
</evidence>
<comment type="caution">
    <text evidence="1">The sequence shown here is derived from an EMBL/GenBank/DDBJ whole genome shotgun (WGS) entry which is preliminary data.</text>
</comment>
<name>A0A918P1F8_9ACTN</name>
<dbReference type="EMBL" id="BMVU01000088">
    <property type="protein sequence ID" value="GGY13179.1"/>
    <property type="molecule type" value="Genomic_DNA"/>
</dbReference>
<sequence length="140" mass="15278">MMACAGGAVIRVAVTAAPVVKAAAALTCMRLRMRAFPFVRRRSSRRQARAEEQPPGRSVRSSILDSVVLRPASSVYRAHLGNRSAVYRRWSGRRARRGCQGRAAGSGDYIAWQMKAVARDVDGEVDRRCPGGWRAAAGHL</sequence>
<organism evidence="1 2">
    <name type="scientific">Streptomyces minutiscleroticus</name>
    <dbReference type="NCBI Taxonomy" id="68238"/>
    <lineage>
        <taxon>Bacteria</taxon>
        <taxon>Bacillati</taxon>
        <taxon>Actinomycetota</taxon>
        <taxon>Actinomycetes</taxon>
        <taxon>Kitasatosporales</taxon>
        <taxon>Streptomycetaceae</taxon>
        <taxon>Streptomyces</taxon>
    </lineage>
</organism>
<gene>
    <name evidence="1" type="ORF">GCM10010358_76830</name>
</gene>
<reference evidence="1" key="2">
    <citation type="submission" date="2020-09" db="EMBL/GenBank/DDBJ databases">
        <authorList>
            <person name="Sun Q."/>
            <person name="Ohkuma M."/>
        </authorList>
    </citation>
    <scope>NUCLEOTIDE SEQUENCE</scope>
    <source>
        <strain evidence="1">JCM 4790</strain>
    </source>
</reference>
<protein>
    <submittedName>
        <fullName evidence="1">Uncharacterized protein</fullName>
    </submittedName>
</protein>
<accession>A0A918P1F8</accession>
<evidence type="ECO:0000313" key="2">
    <source>
        <dbReference type="Proteomes" id="UP000619244"/>
    </source>
</evidence>
<proteinExistence type="predicted"/>